<dbReference type="InterPro" id="IPR006135">
    <property type="entry name" value="T3SS_substrate_exporter"/>
</dbReference>
<dbReference type="PANTHER" id="PTHR30531:SF12">
    <property type="entry name" value="FLAGELLAR BIOSYNTHETIC PROTEIN FLHB"/>
    <property type="match status" value="1"/>
</dbReference>
<proteinExistence type="inferred from homology"/>
<keyword evidence="4" id="KW-0969">Cilium</keyword>
<sequence>MSAQEDDAEKSHEPSQRKLDEARKKGEVAKSQDLSVAAAYGGLLLAFLLTGLHGVDRLGTALQSLIARADNWSPIFFDGAASAPTLGLIGAVAGAVAPWFAIPTAAVLLTVIAQRAFIVAPTKLAPKLNRISLIANAKNKFGRSGLFEFAKSFAKLVIYSTVLFVFLNARLEEMSATVQADPGVAMAIMARLCMEFLLIALLVALMIGGVDYLFQHHEHLRKNRMSHKEMRDEHKETEGDPQMKQSRRQKAQEIASRRMMQDVPGADVIIVNPTHYAVALKWSRAPGTAPECVAKGVDEIARTIRDIALTHGVPVHSDPPTARALFATVEIGQEITPDHYRAVAAAIRFADVLKQKVRRR</sequence>
<evidence type="ECO:0000313" key="4">
    <source>
        <dbReference type="EMBL" id="MFD1510102.1"/>
    </source>
</evidence>
<feature type="transmembrane region" description="Helical" evidence="3">
    <location>
        <begin position="146"/>
        <end position="167"/>
    </location>
</feature>
<feature type="transmembrane region" description="Helical" evidence="3">
    <location>
        <begin position="187"/>
        <end position="214"/>
    </location>
</feature>
<comment type="caution">
    <text evidence="4">The sequence shown here is derived from an EMBL/GenBank/DDBJ whole genome shotgun (WGS) entry which is preliminary data.</text>
</comment>
<dbReference type="SUPFAM" id="SSF160544">
    <property type="entry name" value="EscU C-terminal domain-like"/>
    <property type="match status" value="1"/>
</dbReference>
<dbReference type="Proteomes" id="UP001597186">
    <property type="component" value="Unassembled WGS sequence"/>
</dbReference>
<evidence type="ECO:0000256" key="2">
    <source>
        <dbReference type="SAM" id="MobiDB-lite"/>
    </source>
</evidence>
<name>A0ABW4EG71_9RHOB</name>
<evidence type="ECO:0000256" key="3">
    <source>
        <dbReference type="SAM" id="Phobius"/>
    </source>
</evidence>
<comment type="similarity">
    <text evidence="1">Belongs to the type III secretion exporter family.</text>
</comment>
<keyword evidence="3" id="KW-0812">Transmembrane</keyword>
<feature type="transmembrane region" description="Helical" evidence="3">
    <location>
        <begin position="75"/>
        <end position="100"/>
    </location>
</feature>
<feature type="compositionally biased region" description="Basic and acidic residues" evidence="2">
    <location>
        <begin position="9"/>
        <end position="24"/>
    </location>
</feature>
<dbReference type="PANTHER" id="PTHR30531">
    <property type="entry name" value="FLAGELLAR BIOSYNTHETIC PROTEIN FLHB"/>
    <property type="match status" value="1"/>
</dbReference>
<keyword evidence="3" id="KW-0472">Membrane</keyword>
<dbReference type="RefSeq" id="WP_379915941.1">
    <property type="nucleotide sequence ID" value="NZ_JBHUDD010000059.1"/>
</dbReference>
<gene>
    <name evidence="4" type="ORF">ACFTOW_11895</name>
</gene>
<dbReference type="PRINTS" id="PR00950">
    <property type="entry name" value="TYPE3IMSPROT"/>
</dbReference>
<dbReference type="Gene3D" id="3.40.1690.10">
    <property type="entry name" value="secretion proteins EscU"/>
    <property type="match status" value="1"/>
</dbReference>
<feature type="region of interest" description="Disordered" evidence="2">
    <location>
        <begin position="224"/>
        <end position="249"/>
    </location>
</feature>
<organism evidence="4 5">
    <name type="scientific">Lacimonas salitolerans</name>
    <dbReference type="NCBI Taxonomy" id="1323750"/>
    <lineage>
        <taxon>Bacteria</taxon>
        <taxon>Pseudomonadati</taxon>
        <taxon>Pseudomonadota</taxon>
        <taxon>Alphaproteobacteria</taxon>
        <taxon>Rhodobacterales</taxon>
        <taxon>Paracoccaceae</taxon>
        <taxon>Lacimonas</taxon>
    </lineage>
</organism>
<keyword evidence="4" id="KW-0966">Cell projection</keyword>
<accession>A0ABW4EG71</accession>
<keyword evidence="5" id="KW-1185">Reference proteome</keyword>
<feature type="transmembrane region" description="Helical" evidence="3">
    <location>
        <begin position="34"/>
        <end position="55"/>
    </location>
</feature>
<keyword evidence="3" id="KW-1133">Transmembrane helix</keyword>
<reference evidence="5" key="1">
    <citation type="journal article" date="2019" name="Int. J. Syst. Evol. Microbiol.">
        <title>The Global Catalogue of Microorganisms (GCM) 10K type strain sequencing project: providing services to taxonomists for standard genome sequencing and annotation.</title>
        <authorList>
            <consortium name="The Broad Institute Genomics Platform"/>
            <consortium name="The Broad Institute Genome Sequencing Center for Infectious Disease"/>
            <person name="Wu L."/>
            <person name="Ma J."/>
        </authorList>
    </citation>
    <scope>NUCLEOTIDE SEQUENCE [LARGE SCALE GENOMIC DNA]</scope>
    <source>
        <strain evidence="5">CGMCC 1.12477</strain>
    </source>
</reference>
<feature type="compositionally biased region" description="Basic and acidic residues" evidence="2">
    <location>
        <begin position="226"/>
        <end position="238"/>
    </location>
</feature>
<dbReference type="InterPro" id="IPR029025">
    <property type="entry name" value="T3SS_substrate_exporter_C"/>
</dbReference>
<evidence type="ECO:0000256" key="1">
    <source>
        <dbReference type="ARBA" id="ARBA00010690"/>
    </source>
</evidence>
<evidence type="ECO:0000313" key="5">
    <source>
        <dbReference type="Proteomes" id="UP001597186"/>
    </source>
</evidence>
<dbReference type="EMBL" id="JBHUDD010000059">
    <property type="protein sequence ID" value="MFD1510102.1"/>
    <property type="molecule type" value="Genomic_DNA"/>
</dbReference>
<protein>
    <submittedName>
        <fullName evidence="4">Flagellar biosynthesis protein FlhB</fullName>
    </submittedName>
</protein>
<dbReference type="Pfam" id="PF01312">
    <property type="entry name" value="Bac_export_2"/>
    <property type="match status" value="1"/>
</dbReference>
<feature type="region of interest" description="Disordered" evidence="2">
    <location>
        <begin position="1"/>
        <end position="24"/>
    </location>
</feature>
<keyword evidence="4" id="KW-0282">Flagellum</keyword>